<name>A0A2N1MGH8_9GLOM</name>
<reference evidence="2 3" key="2">
    <citation type="submission" date="2017-10" db="EMBL/GenBank/DDBJ databases">
        <title>Extensive intraspecific genome diversity in a model arbuscular mycorrhizal fungus.</title>
        <authorList>
            <person name="Chen E.C.H."/>
            <person name="Morin E."/>
            <person name="Baudet D."/>
            <person name="Noel J."/>
            <person name="Ndikumana S."/>
            <person name="Charron P."/>
            <person name="St-Onge C."/>
            <person name="Giorgi J."/>
            <person name="Grigoriev I.V."/>
            <person name="Roux C."/>
            <person name="Martin F.M."/>
            <person name="Corradi N."/>
        </authorList>
    </citation>
    <scope>NUCLEOTIDE SEQUENCE [LARGE SCALE GENOMIC DNA]</scope>
    <source>
        <strain evidence="2 3">C2</strain>
    </source>
</reference>
<comment type="caution">
    <text evidence="2">The sequence shown here is derived from an EMBL/GenBank/DDBJ whole genome shotgun (WGS) entry which is preliminary data.</text>
</comment>
<dbReference type="EMBL" id="LLXL01002482">
    <property type="protein sequence ID" value="PKK60724.1"/>
    <property type="molecule type" value="Genomic_DNA"/>
</dbReference>
<protein>
    <recommendedName>
        <fullName evidence="1">Protein kinase domain-containing protein</fullName>
    </recommendedName>
</protein>
<dbReference type="GO" id="GO:0005524">
    <property type="term" value="F:ATP binding"/>
    <property type="evidence" value="ECO:0007669"/>
    <property type="project" value="InterPro"/>
</dbReference>
<evidence type="ECO:0000259" key="1">
    <source>
        <dbReference type="PROSITE" id="PS50011"/>
    </source>
</evidence>
<dbReference type="VEuPathDB" id="FungiDB:RhiirA1_430114"/>
<dbReference type="PROSITE" id="PS50011">
    <property type="entry name" value="PROTEIN_KINASE_DOM"/>
    <property type="match status" value="1"/>
</dbReference>
<dbReference type="AlphaFoldDB" id="A0A2N1MGH8"/>
<dbReference type="InterPro" id="IPR000719">
    <property type="entry name" value="Prot_kinase_dom"/>
</dbReference>
<gene>
    <name evidence="2" type="ORF">RhiirC2_870843</name>
</gene>
<dbReference type="SUPFAM" id="SSF56112">
    <property type="entry name" value="Protein kinase-like (PK-like)"/>
    <property type="match status" value="1"/>
</dbReference>
<dbReference type="GO" id="GO:0004672">
    <property type="term" value="F:protein kinase activity"/>
    <property type="evidence" value="ECO:0007669"/>
    <property type="project" value="InterPro"/>
</dbReference>
<dbReference type="VEuPathDB" id="FungiDB:RhiirFUN_025150"/>
<accession>A0A2N1MGH8</accession>
<dbReference type="VEuPathDB" id="FungiDB:FUN_017204"/>
<dbReference type="InterPro" id="IPR008266">
    <property type="entry name" value="Tyr_kinase_AS"/>
</dbReference>
<dbReference type="Proteomes" id="UP000233469">
    <property type="component" value="Unassembled WGS sequence"/>
</dbReference>
<sequence>MSTVYQEIKHLTQELPKENFTKIIAHISKDVDLTNQMKDALDLFDTDEEKRNYLVTFLNSIGADIYFQYNDSKVIPESYDSWTDFRELFGYLQTLFGLEASMMNYEFAIGNKKVDLTSKKDFIELVEQNRISFRNPVKILDVKGYGSYAEIIDSLPTPSKLAEPNEWHDYNSNKPICLNHRPPTATNPIPVSLYCSVFGRVEPLSLEKNRSTDGTVSTETSYREINIEYKNETCSTNACPYLENCGYYLLFCKKQEKDGSPATNMPCFLITIAGPTFAVYGAIFSDIAIVDPLTTTFHLLWLKNNEKMMTALSSTFRALKLSLQELDKYYENVPQIFPRQYPSFPDVKLNDVTYRVQVNSQYGNYLLWQVTLQEADNTIIEHKAYVKAVQKKDYSLDVHKFLEDSGYAPTIISSMEIPGSWLLIYMECLDRHLMLDRIAHTLNDNERDSLRGKIIEVIDNLHSSNYVHGDLREGNILVCQDKENECGFDVKFIDFEWSGAVGTARYPHFMNHINIKWPDGADDGEKITVDHDNYMLEETFRKTNLIRNQSSLPNINLMNIGNDD</sequence>
<proteinExistence type="predicted"/>
<reference evidence="2 3" key="1">
    <citation type="submission" date="2016-04" db="EMBL/GenBank/DDBJ databases">
        <title>Genome analyses suggest a sexual origin of heterokaryosis in a supposedly ancient asexual fungus.</title>
        <authorList>
            <person name="Ropars J."/>
            <person name="Sedzielewska K."/>
            <person name="Noel J."/>
            <person name="Charron P."/>
            <person name="Farinelli L."/>
            <person name="Marton T."/>
            <person name="Kruger M."/>
            <person name="Pelin A."/>
            <person name="Brachmann A."/>
            <person name="Corradi N."/>
        </authorList>
    </citation>
    <scope>NUCLEOTIDE SEQUENCE [LARGE SCALE GENOMIC DNA]</scope>
    <source>
        <strain evidence="2 3">C2</strain>
    </source>
</reference>
<dbReference type="VEuPathDB" id="FungiDB:RhiirFUN_013529"/>
<dbReference type="Gene3D" id="1.10.510.10">
    <property type="entry name" value="Transferase(Phosphotransferase) domain 1"/>
    <property type="match status" value="1"/>
</dbReference>
<evidence type="ECO:0000313" key="3">
    <source>
        <dbReference type="Proteomes" id="UP000233469"/>
    </source>
</evidence>
<evidence type="ECO:0000313" key="2">
    <source>
        <dbReference type="EMBL" id="PKK60724.1"/>
    </source>
</evidence>
<feature type="domain" description="Protein kinase" evidence="1">
    <location>
        <begin position="356"/>
        <end position="564"/>
    </location>
</feature>
<dbReference type="PROSITE" id="PS00109">
    <property type="entry name" value="PROTEIN_KINASE_TYR"/>
    <property type="match status" value="1"/>
</dbReference>
<dbReference type="InterPro" id="IPR011009">
    <property type="entry name" value="Kinase-like_dom_sf"/>
</dbReference>
<organism evidence="2 3">
    <name type="scientific">Rhizophagus irregularis</name>
    <dbReference type="NCBI Taxonomy" id="588596"/>
    <lineage>
        <taxon>Eukaryota</taxon>
        <taxon>Fungi</taxon>
        <taxon>Fungi incertae sedis</taxon>
        <taxon>Mucoromycota</taxon>
        <taxon>Glomeromycotina</taxon>
        <taxon>Glomeromycetes</taxon>
        <taxon>Glomerales</taxon>
        <taxon>Glomeraceae</taxon>
        <taxon>Rhizophagus</taxon>
    </lineage>
</organism>